<evidence type="ECO:0000256" key="2">
    <source>
        <dbReference type="ARBA" id="ARBA00009773"/>
    </source>
</evidence>
<feature type="compositionally biased region" description="Polar residues" evidence="6">
    <location>
        <begin position="1"/>
        <end position="11"/>
    </location>
</feature>
<feature type="region of interest" description="Disordered" evidence="6">
    <location>
        <begin position="1"/>
        <end position="20"/>
    </location>
</feature>
<dbReference type="InterPro" id="IPR002549">
    <property type="entry name" value="AI-2E-like"/>
</dbReference>
<evidence type="ECO:0000256" key="1">
    <source>
        <dbReference type="ARBA" id="ARBA00004141"/>
    </source>
</evidence>
<evidence type="ECO:0000256" key="4">
    <source>
        <dbReference type="ARBA" id="ARBA00022989"/>
    </source>
</evidence>
<feature type="transmembrane region" description="Helical" evidence="7">
    <location>
        <begin position="253"/>
        <end position="274"/>
    </location>
</feature>
<feature type="transmembrane region" description="Helical" evidence="7">
    <location>
        <begin position="133"/>
        <end position="154"/>
    </location>
</feature>
<dbReference type="Pfam" id="PF01594">
    <property type="entry name" value="AI-2E_transport"/>
    <property type="match status" value="1"/>
</dbReference>
<evidence type="ECO:0000256" key="7">
    <source>
        <dbReference type="SAM" id="Phobius"/>
    </source>
</evidence>
<accession>A0ABX1VBJ1</accession>
<name>A0ABX1VBJ1_9PLAN</name>
<evidence type="ECO:0000313" key="8">
    <source>
        <dbReference type="EMBL" id="NNJ25424.1"/>
    </source>
</evidence>
<proteinExistence type="inferred from homology"/>
<feature type="transmembrane region" description="Helical" evidence="7">
    <location>
        <begin position="333"/>
        <end position="362"/>
    </location>
</feature>
<keyword evidence="3 7" id="KW-0812">Transmembrane</keyword>
<dbReference type="RefSeq" id="WP_171185414.1">
    <property type="nucleotide sequence ID" value="NZ_WTPX01000036.1"/>
</dbReference>
<organism evidence="8 9">
    <name type="scientific">Alienimonas chondri</name>
    <dbReference type="NCBI Taxonomy" id="2681879"/>
    <lineage>
        <taxon>Bacteria</taxon>
        <taxon>Pseudomonadati</taxon>
        <taxon>Planctomycetota</taxon>
        <taxon>Planctomycetia</taxon>
        <taxon>Planctomycetales</taxon>
        <taxon>Planctomycetaceae</taxon>
        <taxon>Alienimonas</taxon>
    </lineage>
</organism>
<evidence type="ECO:0000256" key="6">
    <source>
        <dbReference type="SAM" id="MobiDB-lite"/>
    </source>
</evidence>
<dbReference type="EMBL" id="WTPX01000036">
    <property type="protein sequence ID" value="NNJ25424.1"/>
    <property type="molecule type" value="Genomic_DNA"/>
</dbReference>
<keyword evidence="9" id="KW-1185">Reference proteome</keyword>
<evidence type="ECO:0000313" key="9">
    <source>
        <dbReference type="Proteomes" id="UP000609651"/>
    </source>
</evidence>
<keyword evidence="5 7" id="KW-0472">Membrane</keyword>
<dbReference type="Proteomes" id="UP000609651">
    <property type="component" value="Unassembled WGS sequence"/>
</dbReference>
<feature type="transmembrane region" description="Helical" evidence="7">
    <location>
        <begin position="404"/>
        <end position="424"/>
    </location>
</feature>
<dbReference type="PANTHER" id="PTHR21716:SF16">
    <property type="entry name" value="BLL1467 PROTEIN"/>
    <property type="match status" value="1"/>
</dbReference>
<comment type="similarity">
    <text evidence="2">Belongs to the autoinducer-2 exporter (AI-2E) (TC 2.A.86) family.</text>
</comment>
<gene>
    <name evidence="8" type="ORF">LzC2_14940</name>
</gene>
<evidence type="ECO:0000256" key="5">
    <source>
        <dbReference type="ARBA" id="ARBA00023136"/>
    </source>
</evidence>
<dbReference type="PANTHER" id="PTHR21716">
    <property type="entry name" value="TRANSMEMBRANE PROTEIN"/>
    <property type="match status" value="1"/>
</dbReference>
<comment type="subcellular location">
    <subcellularLocation>
        <location evidence="1">Membrane</location>
        <topology evidence="1">Multi-pass membrane protein</topology>
    </subcellularLocation>
</comment>
<keyword evidence="4 7" id="KW-1133">Transmembrane helix</keyword>
<feature type="transmembrane region" description="Helical" evidence="7">
    <location>
        <begin position="374"/>
        <end position="392"/>
    </location>
</feature>
<feature type="transmembrane region" description="Helical" evidence="7">
    <location>
        <begin position="305"/>
        <end position="327"/>
    </location>
</feature>
<feature type="transmembrane region" description="Helical" evidence="7">
    <location>
        <begin position="103"/>
        <end position="121"/>
    </location>
</feature>
<evidence type="ECO:0008006" key="10">
    <source>
        <dbReference type="Google" id="ProtNLM"/>
    </source>
</evidence>
<reference evidence="8 9" key="1">
    <citation type="journal article" date="2020" name="Syst. Appl. Microbiol.">
        <title>Alienimonas chondri sp. nov., a novel planctomycete isolated from the biofilm of the red alga Chondrus crispus.</title>
        <authorList>
            <person name="Vitorino I."/>
            <person name="Albuquerque L."/>
            <person name="Wiegand S."/>
            <person name="Kallscheuer N."/>
            <person name="da Costa M.S."/>
            <person name="Lobo-da-Cunha A."/>
            <person name="Jogler C."/>
            <person name="Lage O.M."/>
        </authorList>
    </citation>
    <scope>NUCLEOTIDE SEQUENCE [LARGE SCALE GENOMIC DNA]</scope>
    <source>
        <strain evidence="8 9">LzC2</strain>
    </source>
</reference>
<sequence length="450" mass="47510">MTVADANSQEGATAEQPAPIGIADASDEVLDALEQTHDEAAFTEELLEEPPDPDACEPADSSRTAEITDLKLPPALALRVSAFSLLALTLIAFGATMFLARGVFLPIAAAAVLNLLLSPLVRGLKRWKIPEPIGALIVLAAAGAALVGLGAAVLPAVQSQLSEAPEIIQKAQREYAPELEAYRSFTASANKTEETADAAVDPAQNARILAEKDPEAILEAEEAAESEEIPVDVTSSLTGTLLGDDVFNAARNLFTLVFATAVLLYFLLAAGDVFTRKCIELTPHFRDKRAVRVLIGDAQAAIGNYLLTVTVINVGLGVVVGLTMALIGMPNPVLWGAFAFLFNFIPYVGAVFGAAIVTLVSFGEFEGLQVFLPPFLYLCCTTLEGNFITPKILGGRLNLNAPVIFAWLLLLGWIWGVPGALLAVPMLAALKILCDHVDALGPLGKFLVGD</sequence>
<evidence type="ECO:0000256" key="3">
    <source>
        <dbReference type="ARBA" id="ARBA00022692"/>
    </source>
</evidence>
<comment type="caution">
    <text evidence="8">The sequence shown here is derived from an EMBL/GenBank/DDBJ whole genome shotgun (WGS) entry which is preliminary data.</text>
</comment>
<feature type="transmembrane region" description="Helical" evidence="7">
    <location>
        <begin position="76"/>
        <end position="97"/>
    </location>
</feature>
<protein>
    <recommendedName>
        <fullName evidence="10">AI-2E family transporter</fullName>
    </recommendedName>
</protein>